<reference evidence="2" key="1">
    <citation type="submission" date="2023-05" db="EMBL/GenBank/DDBJ databases">
        <title>High-quality long-read genome of Scophthalmus maximus.</title>
        <authorList>
            <person name="Lien S."/>
            <person name="Martinez P."/>
        </authorList>
    </citation>
    <scope>NUCLEOTIDE SEQUENCE [LARGE SCALE GENOMIC DNA]</scope>
</reference>
<evidence type="ECO:0000259" key="1">
    <source>
        <dbReference type="PROSITE" id="PS50878"/>
    </source>
</evidence>
<dbReference type="AlphaFoldDB" id="A0A8D3CAG4"/>
<dbReference type="PANTHER" id="PTHR33332">
    <property type="entry name" value="REVERSE TRANSCRIPTASE DOMAIN-CONTAINING PROTEIN"/>
    <property type="match status" value="1"/>
</dbReference>
<dbReference type="Proteomes" id="UP000694558">
    <property type="component" value="Chromosome 11"/>
</dbReference>
<name>A0A8D3CAG4_SCOMX</name>
<dbReference type="SUPFAM" id="SSF56672">
    <property type="entry name" value="DNA/RNA polymerases"/>
    <property type="match status" value="1"/>
</dbReference>
<dbReference type="Ensembl" id="ENSSMAT00000070487.1">
    <property type="protein sequence ID" value="ENSSMAP00000044272.1"/>
    <property type="gene ID" value="ENSSMAG00000030893.1"/>
</dbReference>
<evidence type="ECO:0000313" key="2">
    <source>
        <dbReference type="Ensembl" id="ENSSMAP00000044272.1"/>
    </source>
</evidence>
<dbReference type="Pfam" id="PF00078">
    <property type="entry name" value="RVT_1"/>
    <property type="match status" value="1"/>
</dbReference>
<protein>
    <recommendedName>
        <fullName evidence="1">Reverse transcriptase domain-containing protein</fullName>
    </recommendedName>
</protein>
<accession>A0A8D3CAG4</accession>
<dbReference type="GeneTree" id="ENSGT01150000286909"/>
<dbReference type="PROSITE" id="PS50878">
    <property type="entry name" value="RT_POL"/>
    <property type="match status" value="1"/>
</dbReference>
<reference evidence="2" key="2">
    <citation type="submission" date="2025-08" db="UniProtKB">
        <authorList>
            <consortium name="Ensembl"/>
        </authorList>
    </citation>
    <scope>IDENTIFICATION</scope>
</reference>
<proteinExistence type="predicted"/>
<sequence length="495" mass="55136">MELPSSSSLSKLIRNICFRNLKKINPEHLAADFQHLSTFFSSADEAVDYYNSHLSSLLDHHAPVKTKEVTFTRSAPWFSDGLRKMKAAGRVLERCYKTSGLTVHKQIYQEHQPQYSKSLKEARSLFYSDAIRKNPGNSKQLLSTVNHLLKPQSPSPLPTGTKEEQCNHFMDFFTSKIPQPSSHPNCCPNICHLTTPKLLSCGFIRRGAEHHQEDETLHLCPGPSPNLPGKNPYHCLKSPDHLCYKSLSPNWSRPPPVLKKAIIRPLLKKHTLDPEVLSNYRPISHLPFISKVLEKAVGTNLQNHLKLNNLYAKFQSGFCSAHSTETALVKVTNDLRISSDTGSPSLLILLDLSAAFDTVDHDILLNRLHLTTGLTDTALNWFQSYLTNGTENISLGPSKSNPHTVTCGVPQGSILGPILYLIPLGQVISRHGLSFHCYADDTQLYVNATAATPPSSSPPSPSKLIMCLEEIKVWMEHNFLQLNSSALPTRPNHCP</sequence>
<dbReference type="CDD" id="cd01650">
    <property type="entry name" value="RT_nLTR_like"/>
    <property type="match status" value="1"/>
</dbReference>
<dbReference type="InterPro" id="IPR000477">
    <property type="entry name" value="RT_dom"/>
</dbReference>
<evidence type="ECO:0000313" key="3">
    <source>
        <dbReference type="Proteomes" id="UP000694558"/>
    </source>
</evidence>
<dbReference type="InterPro" id="IPR043502">
    <property type="entry name" value="DNA/RNA_pol_sf"/>
</dbReference>
<feature type="domain" description="Reverse transcriptase" evidence="1">
    <location>
        <begin position="247"/>
        <end position="495"/>
    </location>
</feature>
<organism evidence="2 3">
    <name type="scientific">Scophthalmus maximus</name>
    <name type="common">Turbot</name>
    <name type="synonym">Psetta maxima</name>
    <dbReference type="NCBI Taxonomy" id="52904"/>
    <lineage>
        <taxon>Eukaryota</taxon>
        <taxon>Metazoa</taxon>
        <taxon>Chordata</taxon>
        <taxon>Craniata</taxon>
        <taxon>Vertebrata</taxon>
        <taxon>Euteleostomi</taxon>
        <taxon>Actinopterygii</taxon>
        <taxon>Neopterygii</taxon>
        <taxon>Teleostei</taxon>
        <taxon>Neoteleostei</taxon>
        <taxon>Acanthomorphata</taxon>
        <taxon>Carangaria</taxon>
        <taxon>Pleuronectiformes</taxon>
        <taxon>Pleuronectoidei</taxon>
        <taxon>Scophthalmidae</taxon>
        <taxon>Scophthalmus</taxon>
    </lineage>
</organism>